<organism evidence="7 8">
    <name type="scientific">Candidatus Nealsonbacteria bacterium CG23_combo_of_CG06-09_8_20_14_all_38_19</name>
    <dbReference type="NCBI Taxonomy" id="1974721"/>
    <lineage>
        <taxon>Bacteria</taxon>
        <taxon>Candidatus Nealsoniibacteriota</taxon>
    </lineage>
</organism>
<accession>A0A2G9YXH5</accession>
<dbReference type="PANTHER" id="PTHR18934:SF99">
    <property type="entry name" value="ATP-DEPENDENT RNA HELICASE DHX37-RELATED"/>
    <property type="match status" value="1"/>
</dbReference>
<protein>
    <recommendedName>
        <fullName evidence="9">Helicase</fullName>
    </recommendedName>
</protein>
<dbReference type="Pfam" id="PF00271">
    <property type="entry name" value="Helicase_C"/>
    <property type="match status" value="1"/>
</dbReference>
<dbReference type="SMART" id="SM00487">
    <property type="entry name" value="DEXDc"/>
    <property type="match status" value="1"/>
</dbReference>
<evidence type="ECO:0000256" key="3">
    <source>
        <dbReference type="ARBA" id="ARBA00022806"/>
    </source>
</evidence>
<dbReference type="PROSITE" id="PS51194">
    <property type="entry name" value="HELICASE_CTER"/>
    <property type="match status" value="1"/>
</dbReference>
<comment type="caution">
    <text evidence="7">The sequence shown here is derived from an EMBL/GenBank/DDBJ whole genome shotgun (WGS) entry which is preliminary data.</text>
</comment>
<dbReference type="CDD" id="cd17917">
    <property type="entry name" value="DEXHc_RHA-like"/>
    <property type="match status" value="1"/>
</dbReference>
<keyword evidence="4" id="KW-0067">ATP-binding</keyword>
<dbReference type="PROSITE" id="PS51192">
    <property type="entry name" value="HELICASE_ATP_BIND_1"/>
    <property type="match status" value="1"/>
</dbReference>
<dbReference type="GO" id="GO:0016787">
    <property type="term" value="F:hydrolase activity"/>
    <property type="evidence" value="ECO:0007669"/>
    <property type="project" value="UniProtKB-KW"/>
</dbReference>
<name>A0A2G9YXH5_9BACT</name>
<gene>
    <name evidence="7" type="ORF">COX36_00930</name>
</gene>
<evidence type="ECO:0000313" key="8">
    <source>
        <dbReference type="Proteomes" id="UP000230273"/>
    </source>
</evidence>
<evidence type="ECO:0000313" key="7">
    <source>
        <dbReference type="EMBL" id="PIP23879.1"/>
    </source>
</evidence>
<feature type="domain" description="Helicase ATP-binding" evidence="5">
    <location>
        <begin position="116"/>
        <end position="292"/>
    </location>
</feature>
<evidence type="ECO:0000259" key="5">
    <source>
        <dbReference type="PROSITE" id="PS51192"/>
    </source>
</evidence>
<dbReference type="SMART" id="SM00490">
    <property type="entry name" value="HELICc"/>
    <property type="match status" value="1"/>
</dbReference>
<dbReference type="InterPro" id="IPR014001">
    <property type="entry name" value="Helicase_ATP-bd"/>
</dbReference>
<feature type="domain" description="Helicase C-terminal" evidence="6">
    <location>
        <begin position="352"/>
        <end position="527"/>
    </location>
</feature>
<dbReference type="Proteomes" id="UP000230273">
    <property type="component" value="Unassembled WGS sequence"/>
</dbReference>
<dbReference type="SUPFAM" id="SSF52540">
    <property type="entry name" value="P-loop containing nucleoside triphosphate hydrolases"/>
    <property type="match status" value="1"/>
</dbReference>
<dbReference type="InterPro" id="IPR011545">
    <property type="entry name" value="DEAD/DEAH_box_helicase_dom"/>
</dbReference>
<dbReference type="PANTHER" id="PTHR18934">
    <property type="entry name" value="ATP-DEPENDENT RNA HELICASE"/>
    <property type="match status" value="1"/>
</dbReference>
<keyword evidence="3" id="KW-0347">Helicase</keyword>
<dbReference type="AlphaFoldDB" id="A0A2G9YXH5"/>
<keyword evidence="1" id="KW-0547">Nucleotide-binding</keyword>
<dbReference type="Gene3D" id="3.40.50.300">
    <property type="entry name" value="P-loop containing nucleotide triphosphate hydrolases"/>
    <property type="match status" value="2"/>
</dbReference>
<dbReference type="InterPro" id="IPR027417">
    <property type="entry name" value="P-loop_NTPase"/>
</dbReference>
<evidence type="ECO:0000256" key="4">
    <source>
        <dbReference type="ARBA" id="ARBA00022840"/>
    </source>
</evidence>
<sequence length="1154" mass="132033">MGDELKYRCKDIGKYPDCQGEIVISRKILKLMLEKGEDMPARCENCQKKHKSGKRETRQSYFQQTMDLALGNVAKSDFLAGGFTSHGDRKRSEEFIEPDSSGMRIRITDEHIKELYKKLYENQVVVLASPTGTGKSVYVLYRLLEAPTDYEGDFVKTLIRQGQVIQTQPLRDATGRISETVSEKELGESGVGPLGTLGISHRGRKDYSRHNLGVEVTDGMLVNWLREGHLGQYSLIMVDEAHKRTVNIDKLLMLLQEKLPLYPHLKVIIASATINLEEFKEAFERLGITTGNLDLSKTLKEEINYHVHYWKSKKVKDCDCWMCTNDALREKFWSKKDIPPEEAELPEIVSSFVMEILQHTEKGGILVFLTGEAVIKRTEEILKGKLKRISSLRKVPVLSIYSRLESEVGEGEVTRRFNYNPEDKRVLLTTDIAETSHTLKDIVYVIESGYIKQFEWDPQDLTSTLPTIRHSQAGCRQRFGRVGRTQKGYVYCLYSEGDFEGKFKMQTTPESFRSPLPETHLMAKAAGVSGELKFIGSPDDRNKFNLENKRALSTISDEGYIDEIGNITEDGIDIFHIPISPEKKALLDLADEQGCFLEMMTFLLMIETDKSDPRTGAEVFNLTHGLLVWDPRWTAATKLSVWRIHEALKTGCIDDLDFVLKLAVCYLNAQKRKKEKQWTEQNFLNFEAFENIFKTQRELMEIFLLKAEEQEMRELDIALVNKLRLILANVLKGRVVKIANHEGTLVYKFQEEEVCGIVHDACVGAWQEGDSALLITATKKRNILDGQQKPISHTCSLVRLESQIPGLSQERFFDQRIFVGSRVLVIEEGEFSYIGEVLQAPAQINVEYGEKLDFAMLMDDYLRKNYKPSIIFSEEEAKESFKDLQGKVRLIWQDERRTKDAKVISWKMDNDFPCAVVVPFDEREIFQKIGEHGKAEVKIERVFKGPEDRKGWVLTRTTEGVEFPVESSDLSLSYLDYGLKCLEGNQMVLSVKRVSIGGMPTLSNINNIISGLRSLKQEIVESGKVEIKATIGKIDLDRNMITVFVVNDDHSVYSFLIRSRTIPATLKIGDKVPVTVALKEERCYIDCSLEDYQVESLPQGSDWKYDLESERLFFSYFLDEEKIKYFDVDPEFKEKMVKNSWNYGFIARIGSTGR</sequence>
<dbReference type="Pfam" id="PF00270">
    <property type="entry name" value="DEAD"/>
    <property type="match status" value="1"/>
</dbReference>
<evidence type="ECO:0008006" key="9">
    <source>
        <dbReference type="Google" id="ProtNLM"/>
    </source>
</evidence>
<dbReference type="CDD" id="cd18791">
    <property type="entry name" value="SF2_C_RHA"/>
    <property type="match status" value="1"/>
</dbReference>
<dbReference type="GO" id="GO:0005524">
    <property type="term" value="F:ATP binding"/>
    <property type="evidence" value="ECO:0007669"/>
    <property type="project" value="UniProtKB-KW"/>
</dbReference>
<dbReference type="InterPro" id="IPR001650">
    <property type="entry name" value="Helicase_C-like"/>
</dbReference>
<evidence type="ECO:0000256" key="1">
    <source>
        <dbReference type="ARBA" id="ARBA00022741"/>
    </source>
</evidence>
<dbReference type="EMBL" id="PCRP01000014">
    <property type="protein sequence ID" value="PIP23879.1"/>
    <property type="molecule type" value="Genomic_DNA"/>
</dbReference>
<reference evidence="7 8" key="1">
    <citation type="submission" date="2017-09" db="EMBL/GenBank/DDBJ databases">
        <title>Depth-based differentiation of microbial function through sediment-hosted aquifers and enrichment of novel symbionts in the deep terrestrial subsurface.</title>
        <authorList>
            <person name="Probst A.J."/>
            <person name="Ladd B."/>
            <person name="Jarett J.K."/>
            <person name="Geller-Mcgrath D.E."/>
            <person name="Sieber C.M."/>
            <person name="Emerson J.B."/>
            <person name="Anantharaman K."/>
            <person name="Thomas B.C."/>
            <person name="Malmstrom R."/>
            <person name="Stieglmeier M."/>
            <person name="Klingl A."/>
            <person name="Woyke T."/>
            <person name="Ryan C.M."/>
            <person name="Banfield J.F."/>
        </authorList>
    </citation>
    <scope>NUCLEOTIDE SEQUENCE [LARGE SCALE GENOMIC DNA]</scope>
    <source>
        <strain evidence="7">CG23_combo_of_CG06-09_8_20_14_all_38_19</strain>
    </source>
</reference>
<keyword evidence="2" id="KW-0378">Hydrolase</keyword>
<proteinExistence type="predicted"/>
<dbReference type="GO" id="GO:0003723">
    <property type="term" value="F:RNA binding"/>
    <property type="evidence" value="ECO:0007669"/>
    <property type="project" value="TreeGrafter"/>
</dbReference>
<dbReference type="GO" id="GO:0004386">
    <property type="term" value="F:helicase activity"/>
    <property type="evidence" value="ECO:0007669"/>
    <property type="project" value="UniProtKB-KW"/>
</dbReference>
<evidence type="ECO:0000259" key="6">
    <source>
        <dbReference type="PROSITE" id="PS51194"/>
    </source>
</evidence>
<evidence type="ECO:0000256" key="2">
    <source>
        <dbReference type="ARBA" id="ARBA00022801"/>
    </source>
</evidence>